<dbReference type="InterPro" id="IPR014853">
    <property type="entry name" value="VWF/SSPO/ZAN-like_Cys-rich_dom"/>
</dbReference>
<keyword evidence="14" id="KW-1185">Reference proteome</keyword>
<dbReference type="InterPro" id="IPR000436">
    <property type="entry name" value="Sushi_SCR_CCP_dom"/>
</dbReference>
<dbReference type="InterPro" id="IPR002919">
    <property type="entry name" value="TIL_dom"/>
</dbReference>
<dbReference type="SMART" id="SM00215">
    <property type="entry name" value="VWC_out"/>
    <property type="match status" value="2"/>
</dbReference>
<dbReference type="PROSITE" id="PS51233">
    <property type="entry name" value="VWFD"/>
    <property type="match status" value="3"/>
</dbReference>
<dbReference type="SUPFAM" id="SSF57603">
    <property type="entry name" value="FnI-like domain"/>
    <property type="match status" value="1"/>
</dbReference>
<dbReference type="Proteomes" id="UP000327044">
    <property type="component" value="Unassembled WGS sequence"/>
</dbReference>
<feature type="domain" description="EGF-like" evidence="10">
    <location>
        <begin position="192"/>
        <end position="223"/>
    </location>
</feature>
<protein>
    <recommendedName>
        <fullName evidence="15">VWFD domain-containing protein</fullName>
    </recommendedName>
</protein>
<dbReference type="InterPro" id="IPR050780">
    <property type="entry name" value="Mucin_vWF_Thrombospondin_sf"/>
</dbReference>
<evidence type="ECO:0000256" key="7">
    <source>
        <dbReference type="PROSITE-ProRule" id="PRU00076"/>
    </source>
</evidence>
<feature type="disulfide bond" evidence="7">
    <location>
        <begin position="195"/>
        <end position="205"/>
    </location>
</feature>
<evidence type="ECO:0000313" key="14">
    <source>
        <dbReference type="Proteomes" id="UP000327044"/>
    </source>
</evidence>
<feature type="domain" description="VWFD" evidence="12">
    <location>
        <begin position="1175"/>
        <end position="1343"/>
    </location>
</feature>
<dbReference type="PROSITE" id="PS00022">
    <property type="entry name" value="EGF_1"/>
    <property type="match status" value="3"/>
</dbReference>
<feature type="disulfide bond" evidence="7">
    <location>
        <begin position="102"/>
        <end position="112"/>
    </location>
</feature>
<proteinExistence type="inferred from homology"/>
<evidence type="ECO:0000256" key="9">
    <source>
        <dbReference type="SAM" id="SignalP"/>
    </source>
</evidence>
<evidence type="ECO:0000256" key="6">
    <source>
        <dbReference type="ARBA" id="ARBA00023180"/>
    </source>
</evidence>
<evidence type="ECO:0000256" key="1">
    <source>
        <dbReference type="ARBA" id="ARBA00007611"/>
    </source>
</evidence>
<dbReference type="EMBL" id="VVIM01000008">
    <property type="protein sequence ID" value="KAB0794812.1"/>
    <property type="molecule type" value="Genomic_DNA"/>
</dbReference>
<keyword evidence="5 7" id="KW-1015">Disulfide bond</keyword>
<evidence type="ECO:0000256" key="3">
    <source>
        <dbReference type="ARBA" id="ARBA00022737"/>
    </source>
</evidence>
<comment type="similarity">
    <text evidence="1">Belongs to the serine protease inhibitor-like (TIL domain-containing) family.</text>
</comment>
<evidence type="ECO:0000256" key="5">
    <source>
        <dbReference type="ARBA" id="ARBA00023157"/>
    </source>
</evidence>
<dbReference type="PROSITE" id="PS01186">
    <property type="entry name" value="EGF_2"/>
    <property type="match status" value="2"/>
</dbReference>
<comment type="caution">
    <text evidence="7">Lacks conserved residue(s) required for the propagation of feature annotation.</text>
</comment>
<reference evidence="13 14" key="1">
    <citation type="journal article" date="2018" name="Elife">
        <title>Firefly genomes illuminate parallel origins of bioluminescence in beetles.</title>
        <authorList>
            <person name="Fallon T.R."/>
            <person name="Lower S.E."/>
            <person name="Chang C.H."/>
            <person name="Bessho-Uehara M."/>
            <person name="Martin G.J."/>
            <person name="Bewick A.J."/>
            <person name="Behringer M."/>
            <person name="Debat H.J."/>
            <person name="Wong I."/>
            <person name="Day J.C."/>
            <person name="Suvorov A."/>
            <person name="Silva C.J."/>
            <person name="Stanger-Hall K.F."/>
            <person name="Hall D.W."/>
            <person name="Schmitz R.J."/>
            <person name="Nelson D.R."/>
            <person name="Lewis S.M."/>
            <person name="Shigenobu S."/>
            <person name="Bybee S.M."/>
            <person name="Larracuente A.M."/>
            <person name="Oba Y."/>
            <person name="Weng J.K."/>
        </authorList>
    </citation>
    <scope>NUCLEOTIDE SEQUENCE [LARGE SCALE GENOMIC DNA]</scope>
    <source>
        <strain evidence="13">1611_PpyrPB1</strain>
        <tissue evidence="13">Whole body</tissue>
    </source>
</reference>
<keyword evidence="3" id="KW-0677">Repeat</keyword>
<dbReference type="Gene3D" id="2.10.25.10">
    <property type="entry name" value="Laminin"/>
    <property type="match status" value="5"/>
</dbReference>
<keyword evidence="6" id="KW-0325">Glycoprotein</keyword>
<evidence type="ECO:0008006" key="15">
    <source>
        <dbReference type="Google" id="ProtNLM"/>
    </source>
</evidence>
<dbReference type="GO" id="GO:0004867">
    <property type="term" value="F:serine-type endopeptidase inhibitor activity"/>
    <property type="evidence" value="ECO:0007669"/>
    <property type="project" value="UniProtKB-KW"/>
</dbReference>
<dbReference type="InterPro" id="IPR000742">
    <property type="entry name" value="EGF"/>
</dbReference>
<dbReference type="InterPro" id="IPR001846">
    <property type="entry name" value="VWF_type-D"/>
</dbReference>
<dbReference type="InParanoid" id="A0A5N4ABX7"/>
<dbReference type="FunFam" id="2.10.25.10:FF:000055">
    <property type="entry name" value="alpha-tectorin isoform X1"/>
    <property type="match status" value="1"/>
</dbReference>
<feature type="disulfide bond" evidence="7">
    <location>
        <begin position="120"/>
        <end position="129"/>
    </location>
</feature>
<dbReference type="PROSITE" id="PS50923">
    <property type="entry name" value="SUSHI"/>
    <property type="match status" value="1"/>
</dbReference>
<keyword evidence="9" id="KW-0732">Signal</keyword>
<organism evidence="13 14">
    <name type="scientific">Photinus pyralis</name>
    <name type="common">Common eastern firefly</name>
    <name type="synonym">Lampyris pyralis</name>
    <dbReference type="NCBI Taxonomy" id="7054"/>
    <lineage>
        <taxon>Eukaryota</taxon>
        <taxon>Metazoa</taxon>
        <taxon>Ecdysozoa</taxon>
        <taxon>Arthropoda</taxon>
        <taxon>Hexapoda</taxon>
        <taxon>Insecta</taxon>
        <taxon>Pterygota</taxon>
        <taxon>Neoptera</taxon>
        <taxon>Endopterygota</taxon>
        <taxon>Coleoptera</taxon>
        <taxon>Polyphaga</taxon>
        <taxon>Elateriformia</taxon>
        <taxon>Elateroidea</taxon>
        <taxon>Lampyridae</taxon>
        <taxon>Lampyrinae</taxon>
        <taxon>Photinus</taxon>
    </lineage>
</organism>
<gene>
    <name evidence="13" type="ORF">PPYR_11651</name>
</gene>
<feature type="disulfide bond" evidence="7">
    <location>
        <begin position="213"/>
        <end position="222"/>
    </location>
</feature>
<dbReference type="SMART" id="SM00216">
    <property type="entry name" value="VWD"/>
    <property type="match status" value="3"/>
</dbReference>
<dbReference type="InterPro" id="IPR036084">
    <property type="entry name" value="Ser_inhib-like_sf"/>
</dbReference>
<evidence type="ECO:0000313" key="13">
    <source>
        <dbReference type="EMBL" id="KAB0794812.1"/>
    </source>
</evidence>
<dbReference type="InterPro" id="IPR001007">
    <property type="entry name" value="VWF_dom"/>
</dbReference>
<feature type="domain" description="EGF-like" evidence="10">
    <location>
        <begin position="98"/>
        <end position="130"/>
    </location>
</feature>
<dbReference type="SMART" id="SM00181">
    <property type="entry name" value="EGF"/>
    <property type="match status" value="5"/>
</dbReference>
<dbReference type="OrthoDB" id="6262482at2759"/>
<feature type="domain" description="VWFD" evidence="12">
    <location>
        <begin position="338"/>
        <end position="517"/>
    </location>
</feature>
<evidence type="ECO:0000256" key="8">
    <source>
        <dbReference type="PROSITE-ProRule" id="PRU00302"/>
    </source>
</evidence>
<keyword evidence="7" id="KW-0245">EGF-like domain</keyword>
<evidence type="ECO:0000256" key="2">
    <source>
        <dbReference type="ARBA" id="ARBA00022690"/>
    </source>
</evidence>
<dbReference type="PANTHER" id="PTHR11339:SF386">
    <property type="entry name" value="HEMOLECTIN, ISOFORM A"/>
    <property type="match status" value="1"/>
</dbReference>
<sequence length="1530" mass="168000">MLLSNCGLAMVATFLHIISVAEMKHNIGEKKGFDFLDGCLGPPLAPLFGKLKCNPAGCRAACSKDYAFPNGEEMVHMDCVKGEWIVRHNIYPKLPDCNPTKCDPPCLNQGVCVGAGKCKCPKGFSGKQCEIEVKACEKPADTEKQTHLCTLTDCRSKCTEGYELPDGSTSFETVCASGAWVLLSGKPAPSCEAACKPTCKNGGVCTSPNKCTCLQGYEGGHCENAICDPPCQNNGVCTQPNKCSCLIGMKGPCCEYNTAVVCSVDDLKFNGQHECTVTDDSKECVFSCAKGMKPSQPFAALYKCGFSKGKFQPESVPSCVPEAEPTAEGSLDASPTKGKCYTWSGMHYKTFDGKIYGFTSPCPYVLAEDVVDDTFKITIENSMGCDFAVTDNCSKIIKIYYEEMEYDLKLIDGTPAVIYGDKRLDMPVELRGITIMHRGPFISVNIDQPLVKIKWDGYNYVKVTVGQELWKKTGGLCGKSDGRVNNDMSTKEGKATDDVLSFIQSWQIDSKEVDKCGSQASQENRCLALKEDKQDEAKKFCQELLGDSRFEACNGRVDVNQFLYSCIWSYCACDKADPKECTCETVNIYARDCMENGVTGLEGWRTQFCPIKCPHGKTYSACAPKGAVCGEEEQSAKCEEGCYCPEGMVLHNDKCISRTDCPCKFRGKEVLSGISVSKGCNVCTCKEGNFECTKRECKARCSSVGDPHYMTFDGKRYDFMGHCMYYLVKHANFSIIAENIPCTGTVEEMANLRSNSELPSCTKSAIIEYGGHKIHLNQNFEVIVDGIYIRELPFAIDGVTVRHASSTFILAELPINVQVTWDGSSRLFVDGSSALYGETKGLCGTFNNNKDDDFLMPDGTIEVNEVRFGNSWKTDPTCGDASENVEHPCVRNPKNKAAAQKNCKMIKSKLFADCHWEVDPETFYQECLFDVCSCELKLPRCFCPMIASYAAECARKGVDVEWRTKVKGCGVQCKSGQVYQACGNPCARSCPQIAKQEECQPECVEGCNCPVGQALNQQGTCVPIASCECEMDGAIFPAGHVETKNLEDTLLSCTCENALWSCKPIPRTEIFTLSLKETCSLDDKKYTLCAATEPVTCKNMHKEIAPPPKETCKEGCECPPGRVLGEDNETCVQPTDCPCFYGGQSHEEGHVVKDECNSCTCKDNKWICTDNKCPGLCSVWGNSHFKTFDGKEFDYQGQCDYVLTMGEVEKVGSFQVNIQNEPCGSSVSCLKSVTISINDGNGEETVVLSSGSPIPDASSNKQIHLHDLSHYVIANLPKFGVMITWDKGNRVYVSLEPELHDKVKGLCGNFNDYRPDDFKNPEGVLEDSTEKFGDSWSLQPQCPTAEKITDTCENKSSRKKWANKICELLNSAPFSLCHDKVSVGPYVKKCIFDACGCDEGGDSHCVCTAFAAYAYECNRNGISIHWRTPTLCPMQCDSTCSHYDPCISICPSKDDVSPYVYKKQSHLCGKKDVCLEGCKARSCSALATVKLPCMVIEGKVFYEGDLIEESECRACHCWGGKKECQCIAGI</sequence>
<keyword evidence="2" id="KW-0646">Protease inhibitor</keyword>
<feature type="chain" id="PRO_5024362255" description="VWFD domain-containing protein" evidence="9">
    <location>
        <begin position="24"/>
        <end position="1530"/>
    </location>
</feature>
<dbReference type="SUPFAM" id="SSF57196">
    <property type="entry name" value="EGF/Laminin"/>
    <property type="match status" value="1"/>
</dbReference>
<evidence type="ECO:0000256" key="4">
    <source>
        <dbReference type="ARBA" id="ARBA00022900"/>
    </source>
</evidence>
<feature type="signal peptide" evidence="9">
    <location>
        <begin position="1"/>
        <end position="23"/>
    </location>
</feature>
<evidence type="ECO:0000259" key="10">
    <source>
        <dbReference type="PROSITE" id="PS50026"/>
    </source>
</evidence>
<dbReference type="SMART" id="SM00832">
    <property type="entry name" value="C8"/>
    <property type="match status" value="3"/>
</dbReference>
<dbReference type="PANTHER" id="PTHR11339">
    <property type="entry name" value="EXTRACELLULAR MATRIX GLYCOPROTEIN RELATED"/>
    <property type="match status" value="1"/>
</dbReference>
<comment type="caution">
    <text evidence="13">The sequence shown here is derived from an EMBL/GenBank/DDBJ whole genome shotgun (WGS) entry which is preliminary data.</text>
</comment>
<evidence type="ECO:0000259" key="11">
    <source>
        <dbReference type="PROSITE" id="PS50923"/>
    </source>
</evidence>
<dbReference type="PROSITE" id="PS50026">
    <property type="entry name" value="EGF_3"/>
    <property type="match status" value="2"/>
</dbReference>
<dbReference type="Pfam" id="PF00094">
    <property type="entry name" value="VWD"/>
    <property type="match status" value="3"/>
</dbReference>
<dbReference type="GO" id="GO:0005615">
    <property type="term" value="C:extracellular space"/>
    <property type="evidence" value="ECO:0007669"/>
    <property type="project" value="TreeGrafter"/>
</dbReference>
<keyword evidence="8" id="KW-0768">Sushi</keyword>
<feature type="domain" description="VWFD" evidence="12">
    <location>
        <begin position="699"/>
        <end position="879"/>
    </location>
</feature>
<accession>A0A5N4ABX7</accession>
<dbReference type="CDD" id="cd19941">
    <property type="entry name" value="TIL"/>
    <property type="match status" value="3"/>
</dbReference>
<keyword evidence="4" id="KW-0722">Serine protease inhibitor</keyword>
<dbReference type="SUPFAM" id="SSF57567">
    <property type="entry name" value="Serine protease inhibitors"/>
    <property type="match status" value="3"/>
</dbReference>
<name>A0A5N4ABX7_PHOPY</name>
<dbReference type="Pfam" id="PF01826">
    <property type="entry name" value="TIL"/>
    <property type="match status" value="1"/>
</dbReference>
<feature type="domain" description="Sushi" evidence="11">
    <location>
        <begin position="134"/>
        <end position="193"/>
    </location>
</feature>
<evidence type="ECO:0000259" key="12">
    <source>
        <dbReference type="PROSITE" id="PS51233"/>
    </source>
</evidence>
<dbReference type="Pfam" id="PF08742">
    <property type="entry name" value="C8"/>
    <property type="match status" value="3"/>
</dbReference>
<dbReference type="GO" id="GO:0031012">
    <property type="term" value="C:extracellular matrix"/>
    <property type="evidence" value="ECO:0007669"/>
    <property type="project" value="TreeGrafter"/>
</dbReference>